<evidence type="ECO:0000313" key="2">
    <source>
        <dbReference type="Proteomes" id="UP000783796"/>
    </source>
</evidence>
<gene>
    <name evidence="1" type="ORF">H9777_08250</name>
</gene>
<dbReference type="Proteomes" id="UP000783796">
    <property type="component" value="Unassembled WGS sequence"/>
</dbReference>
<protein>
    <submittedName>
        <fullName evidence="1">Uncharacterized protein</fullName>
    </submittedName>
</protein>
<reference evidence="1" key="2">
    <citation type="submission" date="2021-04" db="EMBL/GenBank/DDBJ databases">
        <authorList>
            <person name="Gilroy R."/>
        </authorList>
    </citation>
    <scope>NUCLEOTIDE SEQUENCE</scope>
    <source>
        <strain evidence="1">G4-2901</strain>
    </source>
</reference>
<dbReference type="EMBL" id="JAHLFW010000070">
    <property type="protein sequence ID" value="MBU3838285.1"/>
    <property type="molecule type" value="Genomic_DNA"/>
</dbReference>
<organism evidence="1 2">
    <name type="scientific">Candidatus Phocaeicola faecigallinarum</name>
    <dbReference type="NCBI Taxonomy" id="2838732"/>
    <lineage>
        <taxon>Bacteria</taxon>
        <taxon>Pseudomonadati</taxon>
        <taxon>Bacteroidota</taxon>
        <taxon>Bacteroidia</taxon>
        <taxon>Bacteroidales</taxon>
        <taxon>Bacteroidaceae</taxon>
        <taxon>Phocaeicola</taxon>
    </lineage>
</organism>
<comment type="caution">
    <text evidence="1">The sequence shown here is derived from an EMBL/GenBank/DDBJ whole genome shotgun (WGS) entry which is preliminary data.</text>
</comment>
<evidence type="ECO:0000313" key="1">
    <source>
        <dbReference type="EMBL" id="MBU3838285.1"/>
    </source>
</evidence>
<reference evidence="1" key="1">
    <citation type="journal article" date="2021" name="PeerJ">
        <title>Extensive microbial diversity within the chicken gut microbiome revealed by metagenomics and culture.</title>
        <authorList>
            <person name="Gilroy R."/>
            <person name="Ravi A."/>
            <person name="Getino M."/>
            <person name="Pursley I."/>
            <person name="Horton D.L."/>
            <person name="Alikhan N.F."/>
            <person name="Baker D."/>
            <person name="Gharbi K."/>
            <person name="Hall N."/>
            <person name="Watson M."/>
            <person name="Adriaenssens E.M."/>
            <person name="Foster-Nyarko E."/>
            <person name="Jarju S."/>
            <person name="Secka A."/>
            <person name="Antonio M."/>
            <person name="Oren A."/>
            <person name="Chaudhuri R.R."/>
            <person name="La Ragione R."/>
            <person name="Hildebrand F."/>
            <person name="Pallen M.J."/>
        </authorList>
    </citation>
    <scope>NUCLEOTIDE SEQUENCE</scope>
    <source>
        <strain evidence="1">G4-2901</strain>
    </source>
</reference>
<sequence length="80" mass="9323">MELSVGNADRYWNLLKDLSDEMKLDLIARLSNSMRKKNKTEHISASRFYGVWNDDDSMDADCLAAEVRMDRKFKDDITAF</sequence>
<dbReference type="AlphaFoldDB" id="A0A948TCC7"/>
<accession>A0A948TCC7</accession>
<proteinExistence type="predicted"/>
<name>A0A948TCC7_9BACT</name>